<dbReference type="RefSeq" id="WP_016269894.1">
    <property type="nucleotide sequence ID" value="NZ_KE159463.1"/>
</dbReference>
<comment type="caution">
    <text evidence="9">The sequence shown here is derived from an EMBL/GenBank/DDBJ whole genome shotgun (WGS) entry which is preliminary data.</text>
</comment>
<reference evidence="9 10" key="1">
    <citation type="submission" date="2013-04" db="EMBL/GenBank/DDBJ databases">
        <title>The Genome Sequence of Bacteroides thetaiotaomicron dnLKV9.</title>
        <authorList>
            <consortium name="The Broad Institute Genomics Platform"/>
            <consortium name="The Broad Institute Genome Sequencing Center for Infectious Disease"/>
            <person name="Earl A."/>
            <person name="Xavier R."/>
            <person name="Kuhn K."/>
            <person name="Stappenbeck T."/>
            <person name="Walker B."/>
            <person name="Young S."/>
            <person name="Zeng Q."/>
            <person name="Gargeya S."/>
            <person name="Fitzgerald M."/>
            <person name="Haas B."/>
            <person name="Abouelleil A."/>
            <person name="Allen A.W."/>
            <person name="Alvarado L."/>
            <person name="Arachchi H.M."/>
            <person name="Berlin A.M."/>
            <person name="Chapman S.B."/>
            <person name="Gainer-Dewar J."/>
            <person name="Goldberg J."/>
            <person name="Griggs A."/>
            <person name="Gujja S."/>
            <person name="Hansen M."/>
            <person name="Howarth C."/>
            <person name="Imamovic A."/>
            <person name="Ireland A."/>
            <person name="Larimer J."/>
            <person name="McCowan C."/>
            <person name="Murphy C."/>
            <person name="Pearson M."/>
            <person name="Poon T.W."/>
            <person name="Priest M."/>
            <person name="Roberts A."/>
            <person name="Saif S."/>
            <person name="Shea T."/>
            <person name="Sisk P."/>
            <person name="Sykes S."/>
            <person name="Wortman J."/>
            <person name="Nusbaum C."/>
            <person name="Birren B."/>
        </authorList>
    </citation>
    <scope>NUCLEOTIDE SEQUENCE [LARGE SCALE GENOMIC DNA]</scope>
    <source>
        <strain evidence="10">dnLKV9</strain>
    </source>
</reference>
<organism evidence="9 10">
    <name type="scientific">Bacteroides thetaiotaomicron dnLKV9</name>
    <dbReference type="NCBI Taxonomy" id="1235785"/>
    <lineage>
        <taxon>Bacteria</taxon>
        <taxon>Pseudomonadati</taxon>
        <taxon>Bacteroidota</taxon>
        <taxon>Bacteroidia</taxon>
        <taxon>Bacteroidales</taxon>
        <taxon>Bacteroidaceae</taxon>
        <taxon>Bacteroides</taxon>
    </lineage>
</organism>
<feature type="chain" id="PRO_5004472457" description="RagB/SusD domain-containing protein" evidence="6">
    <location>
        <begin position="24"/>
        <end position="691"/>
    </location>
</feature>
<keyword evidence="5" id="KW-0998">Cell outer membrane</keyword>
<feature type="domain" description="SusD-like N-terminal" evidence="8">
    <location>
        <begin position="68"/>
        <end position="232"/>
    </location>
</feature>
<dbReference type="GO" id="GO:0009279">
    <property type="term" value="C:cell outer membrane"/>
    <property type="evidence" value="ECO:0007669"/>
    <property type="project" value="UniProtKB-SubCell"/>
</dbReference>
<evidence type="ECO:0000313" key="10">
    <source>
        <dbReference type="Proteomes" id="UP000014207"/>
    </source>
</evidence>
<evidence type="ECO:0008006" key="11">
    <source>
        <dbReference type="Google" id="ProtNLM"/>
    </source>
</evidence>
<evidence type="ECO:0000256" key="5">
    <source>
        <dbReference type="ARBA" id="ARBA00023237"/>
    </source>
</evidence>
<evidence type="ECO:0000256" key="2">
    <source>
        <dbReference type="ARBA" id="ARBA00006275"/>
    </source>
</evidence>
<comment type="similarity">
    <text evidence="2">Belongs to the SusD family.</text>
</comment>
<protein>
    <recommendedName>
        <fullName evidence="11">RagB/SusD domain-containing protein</fullName>
    </recommendedName>
</protein>
<feature type="domain" description="RagB/SusD" evidence="7">
    <location>
        <begin position="394"/>
        <end position="691"/>
    </location>
</feature>
<evidence type="ECO:0000256" key="6">
    <source>
        <dbReference type="SAM" id="SignalP"/>
    </source>
</evidence>
<dbReference type="Pfam" id="PF07980">
    <property type="entry name" value="SusD_RagB"/>
    <property type="match status" value="1"/>
</dbReference>
<accession>R9GZD5</accession>
<dbReference type="PATRIC" id="fig|1235785.3.peg.4822"/>
<evidence type="ECO:0000259" key="7">
    <source>
        <dbReference type="Pfam" id="PF07980"/>
    </source>
</evidence>
<dbReference type="InterPro" id="IPR012944">
    <property type="entry name" value="SusD_RagB_dom"/>
</dbReference>
<evidence type="ECO:0000256" key="3">
    <source>
        <dbReference type="ARBA" id="ARBA00022729"/>
    </source>
</evidence>
<keyword evidence="3 6" id="KW-0732">Signal</keyword>
<dbReference type="Gene3D" id="1.25.40.390">
    <property type="match status" value="1"/>
</dbReference>
<comment type="subcellular location">
    <subcellularLocation>
        <location evidence="1">Cell outer membrane</location>
    </subcellularLocation>
</comment>
<gene>
    <name evidence="9" type="ORF">C799_04792</name>
</gene>
<evidence type="ECO:0000256" key="1">
    <source>
        <dbReference type="ARBA" id="ARBA00004442"/>
    </source>
</evidence>
<keyword evidence="4" id="KW-0472">Membrane</keyword>
<proteinExistence type="inferred from homology"/>
<sequence>MNILKNIIRVSLILAALSFNLVSCDYLDVVPPEQAGLQDATKTRRSTLGFLFTCYAGLQAVDTPIDHTAALCGSTDEYALPIEWRNDSGAYWDDYAFNLISAANTDGLWDTYYKYIGQCYLFLRQVEEHPGETLLHEWLPGEKEQWLAEARFLIAYYHFALLRKYGPIPIVTEYKPQNTSASEFGGRCHFDYCVNWIVSRLDIAAQDLPPTREGTEWGRATSTMAKALKARILMYAASPLWNGKFPYSSWKNKTSTPGDKEFFTGADAKYQESVGRDDYGIELVSSSYNGKKWERAMEACQAALDFATNEGECRLYGTQEADMKLYQTELGNNDKWLPYVPGKEDNDIAENREFKERVMMLRYAVASRYPANKELIWGLTGININGRIQGRIPVHIFQTGNKTAWAGGYSAISPTLYTIEHFYTEDGMLPEEAAATGDFTPRTEWFKRAGVTGNKREDIVNLYVNREPRFYAWMAFDGGDYGSKLFKTSSGDAGSPCILNMKTSAGHGYDLARSPRNYNVTGFMTQKFVNPTAQFVFDGGAFQAGESKPIPIIRLAELYLNLAECQANVGGVNLADALANLKVVRDRAGVPTPTTVPEQERLIEMIHNERFIEFWNEGHRYHDVRRWAEGKKYFGAKREGLNEMVKDVSFEDFNVPTAINQPYRWDDRLYLAPIQNAEVYRNPQMVQAYGY</sequence>
<dbReference type="HOGENOM" id="CLU_015553_0_3_10"/>
<feature type="signal peptide" evidence="6">
    <location>
        <begin position="1"/>
        <end position="23"/>
    </location>
</feature>
<evidence type="ECO:0000259" key="8">
    <source>
        <dbReference type="Pfam" id="PF14322"/>
    </source>
</evidence>
<dbReference type="InterPro" id="IPR011990">
    <property type="entry name" value="TPR-like_helical_dom_sf"/>
</dbReference>
<dbReference type="Pfam" id="PF14322">
    <property type="entry name" value="SusD-like_3"/>
    <property type="match status" value="1"/>
</dbReference>
<evidence type="ECO:0000313" key="9">
    <source>
        <dbReference type="EMBL" id="EOR96870.1"/>
    </source>
</evidence>
<dbReference type="AlphaFoldDB" id="R9GZD5"/>
<dbReference type="EMBL" id="ASSM01000019">
    <property type="protein sequence ID" value="EOR96870.1"/>
    <property type="molecule type" value="Genomic_DNA"/>
</dbReference>
<name>R9GZD5_BACT4</name>
<dbReference type="SUPFAM" id="SSF48452">
    <property type="entry name" value="TPR-like"/>
    <property type="match status" value="1"/>
</dbReference>
<evidence type="ECO:0000256" key="4">
    <source>
        <dbReference type="ARBA" id="ARBA00023136"/>
    </source>
</evidence>
<dbReference type="Proteomes" id="UP000014207">
    <property type="component" value="Unassembled WGS sequence"/>
</dbReference>
<dbReference type="InterPro" id="IPR033985">
    <property type="entry name" value="SusD-like_N"/>
</dbReference>